<keyword evidence="3" id="KW-0805">Transcription regulation</keyword>
<name>A0ABY4HFG7_9BACI</name>
<dbReference type="Pfam" id="PF08279">
    <property type="entry name" value="HTH_11"/>
    <property type="match status" value="1"/>
</dbReference>
<evidence type="ECO:0000313" key="11">
    <source>
        <dbReference type="Proteomes" id="UP000830326"/>
    </source>
</evidence>
<organism evidence="10 11">
    <name type="scientific">Halobacillus amylolyticus</name>
    <dbReference type="NCBI Taxonomy" id="2932259"/>
    <lineage>
        <taxon>Bacteria</taxon>
        <taxon>Bacillati</taxon>
        <taxon>Bacillota</taxon>
        <taxon>Bacilli</taxon>
        <taxon>Bacillales</taxon>
        <taxon>Bacillaceae</taxon>
        <taxon>Halobacillus</taxon>
    </lineage>
</organism>
<dbReference type="Pfam" id="PF05043">
    <property type="entry name" value="Mga"/>
    <property type="match status" value="1"/>
</dbReference>
<dbReference type="PROSITE" id="PS51099">
    <property type="entry name" value="PTS_EIIB_TYPE_2"/>
    <property type="match status" value="1"/>
</dbReference>
<keyword evidence="5" id="KW-0804">Transcription</keyword>
<protein>
    <submittedName>
        <fullName evidence="10">BglG family transcription antiterminator</fullName>
    </submittedName>
</protein>
<dbReference type="SUPFAM" id="SSF52794">
    <property type="entry name" value="PTS system IIB component-like"/>
    <property type="match status" value="1"/>
</dbReference>
<feature type="domain" description="PTS EIIB type-2" evidence="8">
    <location>
        <begin position="416"/>
        <end position="504"/>
    </location>
</feature>
<evidence type="ECO:0000259" key="8">
    <source>
        <dbReference type="PROSITE" id="PS51099"/>
    </source>
</evidence>
<gene>
    <name evidence="10" type="ORF">MUO15_08050</name>
</gene>
<evidence type="ECO:0000259" key="7">
    <source>
        <dbReference type="PROSITE" id="PS51094"/>
    </source>
</evidence>
<dbReference type="PROSITE" id="PS51372">
    <property type="entry name" value="PRD_2"/>
    <property type="match status" value="2"/>
</dbReference>
<feature type="domain" description="PRD" evidence="9">
    <location>
        <begin position="198"/>
        <end position="303"/>
    </location>
</feature>
<dbReference type="Proteomes" id="UP000830326">
    <property type="component" value="Chromosome"/>
</dbReference>
<reference evidence="10" key="1">
    <citation type="submission" date="2022-04" db="EMBL/GenBank/DDBJ databases">
        <title>Halobacillus sp. isolated from saltern.</title>
        <authorList>
            <person name="Won M."/>
            <person name="Lee C.-M."/>
            <person name="Woen H.-Y."/>
            <person name="Kwon S.-W."/>
        </authorList>
    </citation>
    <scope>NUCLEOTIDE SEQUENCE</scope>
    <source>
        <strain evidence="10">SSHM10-5</strain>
    </source>
</reference>
<dbReference type="InterPro" id="IPR050661">
    <property type="entry name" value="BglG_antiterminators"/>
</dbReference>
<dbReference type="RefSeq" id="WP_245035028.1">
    <property type="nucleotide sequence ID" value="NZ_CP095075.1"/>
</dbReference>
<feature type="domain" description="PTS EIIA type-2" evidence="7">
    <location>
        <begin position="539"/>
        <end position="686"/>
    </location>
</feature>
<evidence type="ECO:0000256" key="1">
    <source>
        <dbReference type="ARBA" id="ARBA00022679"/>
    </source>
</evidence>
<dbReference type="Gene3D" id="1.10.10.10">
    <property type="entry name" value="Winged helix-like DNA-binding domain superfamily/Winged helix DNA-binding domain"/>
    <property type="match status" value="2"/>
</dbReference>
<keyword evidence="4" id="KW-0010">Activator</keyword>
<feature type="domain" description="PRD" evidence="9">
    <location>
        <begin position="308"/>
        <end position="413"/>
    </location>
</feature>
<proteinExistence type="predicted"/>
<dbReference type="InterPro" id="IPR036388">
    <property type="entry name" value="WH-like_DNA-bd_sf"/>
</dbReference>
<dbReference type="InterPro" id="IPR036390">
    <property type="entry name" value="WH_DNA-bd_sf"/>
</dbReference>
<dbReference type="SUPFAM" id="SSF46785">
    <property type="entry name" value="Winged helix' DNA-binding domain"/>
    <property type="match status" value="1"/>
</dbReference>
<dbReference type="Gene3D" id="1.10.1790.10">
    <property type="entry name" value="PRD domain"/>
    <property type="match status" value="2"/>
</dbReference>
<dbReference type="CDD" id="cd05568">
    <property type="entry name" value="PTS_IIB_bgl_like"/>
    <property type="match status" value="1"/>
</dbReference>
<keyword evidence="11" id="KW-1185">Reference proteome</keyword>
<dbReference type="PANTHER" id="PTHR30185">
    <property type="entry name" value="CRYPTIC BETA-GLUCOSIDE BGL OPERON ANTITERMINATOR"/>
    <property type="match status" value="1"/>
</dbReference>
<dbReference type="PANTHER" id="PTHR30185:SF18">
    <property type="entry name" value="TRANSCRIPTIONAL REGULATOR MTLR"/>
    <property type="match status" value="1"/>
</dbReference>
<dbReference type="Pfam" id="PF00874">
    <property type="entry name" value="PRD"/>
    <property type="match status" value="2"/>
</dbReference>
<dbReference type="InterPro" id="IPR002178">
    <property type="entry name" value="PTS_EIIA_type-2_dom"/>
</dbReference>
<evidence type="ECO:0000259" key="9">
    <source>
        <dbReference type="PROSITE" id="PS51372"/>
    </source>
</evidence>
<evidence type="ECO:0000256" key="3">
    <source>
        <dbReference type="ARBA" id="ARBA00023015"/>
    </source>
</evidence>
<dbReference type="InterPro" id="IPR001034">
    <property type="entry name" value="DeoR_HTH"/>
</dbReference>
<dbReference type="InterPro" id="IPR007737">
    <property type="entry name" value="Mga_HTH"/>
</dbReference>
<dbReference type="InterPro" id="IPR011608">
    <property type="entry name" value="PRD"/>
</dbReference>
<evidence type="ECO:0000313" key="10">
    <source>
        <dbReference type="EMBL" id="UOR13397.1"/>
    </source>
</evidence>
<accession>A0ABY4HFG7</accession>
<dbReference type="Pfam" id="PF00359">
    <property type="entry name" value="PTS_EIIA_2"/>
    <property type="match status" value="1"/>
</dbReference>
<dbReference type="InterPro" id="IPR013196">
    <property type="entry name" value="HTH_11"/>
</dbReference>
<evidence type="ECO:0000256" key="5">
    <source>
        <dbReference type="ARBA" id="ARBA00023163"/>
    </source>
</evidence>
<dbReference type="EMBL" id="CP095075">
    <property type="protein sequence ID" value="UOR13397.1"/>
    <property type="molecule type" value="Genomic_DNA"/>
</dbReference>
<dbReference type="InterPro" id="IPR013011">
    <property type="entry name" value="PTS_EIIB_2"/>
</dbReference>
<evidence type="ECO:0000256" key="2">
    <source>
        <dbReference type="ARBA" id="ARBA00022737"/>
    </source>
</evidence>
<keyword evidence="1" id="KW-0808">Transferase</keyword>
<dbReference type="Gene3D" id="3.40.50.2300">
    <property type="match status" value="1"/>
</dbReference>
<dbReference type="InterPro" id="IPR036634">
    <property type="entry name" value="PRD_sf"/>
</dbReference>
<dbReference type="SUPFAM" id="SSF55804">
    <property type="entry name" value="Phoshotransferase/anion transport protein"/>
    <property type="match status" value="1"/>
</dbReference>
<sequence length="697" mass="79822">MYISARERKMIELLLLSNETIAIKEIAEWLDVSTRTVHRDLQGIETLLRDHGLLLQKTAGKGVIIEGNQENRKRMQESINKQDGVDYTPEERQVLVLSKLLEIKQPIKLFALASDLEVTVATISYDLDKIEQMLNDFQLDLVRKRGYGVEVKGSESRIREAISFLIMEHMNELDFIKLLRENVQDSSLDLVSERLLGLVSRDKISLIEQTIETIRPSLNYNLTDQAYIGLVVHIALAMERLKQGEFIRMDEEYFHSLRNSKEFKVAVQLIEKLEDLFHIEIPEAETGYITMHLMGAKVRYDTDALIEDSSLSIAFKAKQLIEFVSKAVNHDLHESNQLLNDLVVHLKPSVYRIQQQMDIQNPLTEQIEQDYPDLFEIVHDGTAHVFPGMTFPKEETAYIVMHFASALLNKKGTRGLHVLVVCSSGMGTAKILAAKLQQQFYEIEEVEHRSLFDLEKLDHQSYDLMISTIPLSDFTDYVLVNPMLPLKDIHKVQHAVRKVKMNERMKRVKLATPLQVKDESIQSIQQSVESIQHYATTVTQIIEHLAVLRTSETDKEIALNEACEHLRRSQVLHDATKVVDALLEREEVGGLGIPETKLAIYHTKLREIVQPCFMMITLEKEASVLGMDGEMMASDRFILMLAPSHLSSGGNEVLSYLSSLIVEDKECTKVLESDDEEQMKTYFSNKLYNFLRNKLTN</sequence>
<dbReference type="PROSITE" id="PS51000">
    <property type="entry name" value="HTH_DEOR_2"/>
    <property type="match status" value="1"/>
</dbReference>
<evidence type="ECO:0000259" key="6">
    <source>
        <dbReference type="PROSITE" id="PS51000"/>
    </source>
</evidence>
<dbReference type="Gene3D" id="3.40.930.10">
    <property type="entry name" value="Mannitol-specific EII, Chain A"/>
    <property type="match status" value="1"/>
</dbReference>
<dbReference type="SUPFAM" id="SSF63520">
    <property type="entry name" value="PTS-regulatory domain, PRD"/>
    <property type="match status" value="2"/>
</dbReference>
<evidence type="ECO:0000256" key="4">
    <source>
        <dbReference type="ARBA" id="ARBA00023159"/>
    </source>
</evidence>
<feature type="domain" description="HTH deoR-type" evidence="6">
    <location>
        <begin position="4"/>
        <end position="63"/>
    </location>
</feature>
<keyword evidence="2" id="KW-0677">Repeat</keyword>
<dbReference type="InterPro" id="IPR016152">
    <property type="entry name" value="PTrfase/Anion_transptr"/>
</dbReference>
<dbReference type="PROSITE" id="PS51094">
    <property type="entry name" value="PTS_EIIA_TYPE_2"/>
    <property type="match status" value="1"/>
</dbReference>
<dbReference type="InterPro" id="IPR036095">
    <property type="entry name" value="PTS_EIIB-like_sf"/>
</dbReference>